<dbReference type="AlphaFoldDB" id="A0A6A4VVJ1"/>
<gene>
    <name evidence="2" type="ORF">FJT64_006895</name>
</gene>
<evidence type="ECO:0000313" key="2">
    <source>
        <dbReference type="EMBL" id="KAF0295614.1"/>
    </source>
</evidence>
<organism evidence="2 3">
    <name type="scientific">Amphibalanus amphitrite</name>
    <name type="common">Striped barnacle</name>
    <name type="synonym">Balanus amphitrite</name>
    <dbReference type="NCBI Taxonomy" id="1232801"/>
    <lineage>
        <taxon>Eukaryota</taxon>
        <taxon>Metazoa</taxon>
        <taxon>Ecdysozoa</taxon>
        <taxon>Arthropoda</taxon>
        <taxon>Crustacea</taxon>
        <taxon>Multicrustacea</taxon>
        <taxon>Cirripedia</taxon>
        <taxon>Thoracica</taxon>
        <taxon>Thoracicalcarea</taxon>
        <taxon>Balanomorpha</taxon>
        <taxon>Balanoidea</taxon>
        <taxon>Balanidae</taxon>
        <taxon>Amphibalaninae</taxon>
        <taxon>Amphibalanus</taxon>
    </lineage>
</organism>
<proteinExistence type="predicted"/>
<dbReference type="PANTHER" id="PTHR48462:SF1">
    <property type="entry name" value="PROTEIN, PUTATIVE-RELATED"/>
    <property type="match status" value="1"/>
</dbReference>
<keyword evidence="3" id="KW-1185">Reference proteome</keyword>
<evidence type="ECO:0000313" key="3">
    <source>
        <dbReference type="Proteomes" id="UP000440578"/>
    </source>
</evidence>
<evidence type="ECO:0008006" key="4">
    <source>
        <dbReference type="Google" id="ProtNLM"/>
    </source>
</evidence>
<evidence type="ECO:0000256" key="1">
    <source>
        <dbReference type="SAM" id="MobiDB-lite"/>
    </source>
</evidence>
<comment type="caution">
    <text evidence="2">The sequence shown here is derived from an EMBL/GenBank/DDBJ whole genome shotgun (WGS) entry which is preliminary data.</text>
</comment>
<sequence length="753" mass="80340">MLPYSPSDTFVDPSAEVIAALRLKHPLAPLDQSLPPPPADSDPPPLTVTEEQVRAAIFSMPPGSSAGLDGIRPLHLRQLLSRETAESGRRLLSSLTALTNLVLRGLVPECGRDALFGASLCALRKKDGGLRPIAVGSVFRRLPGRIAARHIADIIGPEIRPTQLGVGTPLGCEAAVHAVREFINSDSTSSDTPRVMVKIDSDLHSLTKALTELGLQLNPAKCEVAIIDAAPQLAQNAAVDSIRSVLPEITEIPLHSVTLLGAPLQDASLTAAANGAAELIGRLCTRLTHLDRHTGLFFLVHYASAPRLQYLLRSAPLYKVVPALKLVDELVRETLVDITNVNINDQLWEQAKLPFRLGGLGVRSVEDLALPCYISSLHAALPLLRSISPGLLPASGVPPTLQTAIHRFSEVTGTEQLPPASAVSSQRAWDTLSATAIRDKMVNSANQLHRARLVAASQPHTAAWLQAVPVPSLGLHLDEESVRVAVALRLGATVCEQHRCRLCGRQVDQLGHHGLSCVKSAGRLPRHAQLNDVVRRGVASAGIPSILEPVGLDRGDGKRPDGLTLFPYSGGMCLTWDDTCADTFADTVLIQTALEPGAAARAAEDRKRRHYSEISSRFKFVPIAVETSGVLGPATSKFIRELGQLITTRTGERRETEWLLQRLSIAVVRTRPSPPPSATTGRASAKQTARQASPEFLADEPLALPSEEASATPNTRLSHHSLPGNPSEDGGGTGSESDGRPLGLTGLRNTGNT</sequence>
<dbReference type="EMBL" id="VIIS01001607">
    <property type="protein sequence ID" value="KAF0295614.1"/>
    <property type="molecule type" value="Genomic_DNA"/>
</dbReference>
<dbReference type="PANTHER" id="PTHR48462">
    <property type="entry name" value="PROTEIN, PUTATIVE-RELATED"/>
    <property type="match status" value="1"/>
</dbReference>
<feature type="region of interest" description="Disordered" evidence="1">
    <location>
        <begin position="669"/>
        <end position="753"/>
    </location>
</feature>
<dbReference type="OrthoDB" id="159229at2759"/>
<reference evidence="2 3" key="1">
    <citation type="submission" date="2019-07" db="EMBL/GenBank/DDBJ databases">
        <title>Draft genome assembly of a fouling barnacle, Amphibalanus amphitrite (Darwin, 1854): The first reference genome for Thecostraca.</title>
        <authorList>
            <person name="Kim W."/>
        </authorList>
    </citation>
    <scope>NUCLEOTIDE SEQUENCE [LARGE SCALE GENOMIC DNA]</scope>
    <source>
        <strain evidence="2">SNU_AA5</strain>
        <tissue evidence="2">Soma without cirri and trophi</tissue>
    </source>
</reference>
<dbReference type="Proteomes" id="UP000440578">
    <property type="component" value="Unassembled WGS sequence"/>
</dbReference>
<protein>
    <recommendedName>
        <fullName evidence="4">Reverse transcriptase domain-containing protein</fullName>
    </recommendedName>
</protein>
<accession>A0A6A4VVJ1</accession>
<name>A0A6A4VVJ1_AMPAM</name>